<keyword evidence="3" id="KW-1185">Reference proteome</keyword>
<evidence type="ECO:0000313" key="3">
    <source>
        <dbReference type="Proteomes" id="UP000270743"/>
    </source>
</evidence>
<dbReference type="AlphaFoldDB" id="A0A447IMA1"/>
<reference evidence="2 3" key="1">
    <citation type="submission" date="2018-12" db="EMBL/GenBank/DDBJ databases">
        <authorList>
            <person name="Criscuolo A."/>
        </authorList>
    </citation>
    <scope>NUCLEOTIDE SEQUENCE [LARGE SCALE GENOMIC DNA]</scope>
    <source>
        <strain evidence="2">ACIP1116241</strain>
    </source>
</reference>
<organism evidence="2 3">
    <name type="scientific">Paracoccus haematequi</name>
    <dbReference type="NCBI Taxonomy" id="2491866"/>
    <lineage>
        <taxon>Bacteria</taxon>
        <taxon>Pseudomonadati</taxon>
        <taxon>Pseudomonadota</taxon>
        <taxon>Alphaproteobacteria</taxon>
        <taxon>Rhodobacterales</taxon>
        <taxon>Paracoccaceae</taxon>
        <taxon>Paracoccus</taxon>
    </lineage>
</organism>
<dbReference type="Proteomes" id="UP000270743">
    <property type="component" value="Unassembled WGS sequence"/>
</dbReference>
<feature type="compositionally biased region" description="Basic and acidic residues" evidence="1">
    <location>
        <begin position="29"/>
        <end position="45"/>
    </location>
</feature>
<feature type="region of interest" description="Disordered" evidence="1">
    <location>
        <begin position="1"/>
        <end position="62"/>
    </location>
</feature>
<protein>
    <submittedName>
        <fullName evidence="2">Uncharacterized protein</fullName>
    </submittedName>
</protein>
<evidence type="ECO:0000256" key="1">
    <source>
        <dbReference type="SAM" id="MobiDB-lite"/>
    </source>
</evidence>
<sequence>MARQDEPGKTPAQPPADKDGVLPDGIRGTTRDTGHTVPEDEHEGFPDPTKPKHKPGSRPSTP</sequence>
<evidence type="ECO:0000313" key="2">
    <source>
        <dbReference type="EMBL" id="VDS08626.1"/>
    </source>
</evidence>
<proteinExistence type="predicted"/>
<dbReference type="RefSeq" id="WP_126154298.1">
    <property type="nucleotide sequence ID" value="NZ_UZWE01000029.1"/>
</dbReference>
<dbReference type="OrthoDB" id="7778888at2"/>
<accession>A0A447IMA1</accession>
<dbReference type="EMBL" id="UZWE01000029">
    <property type="protein sequence ID" value="VDS08626.1"/>
    <property type="molecule type" value="Genomic_DNA"/>
</dbReference>
<name>A0A447IMA1_9RHOB</name>
<gene>
    <name evidence="2" type="ORF">PARHAE_01810</name>
</gene>